<dbReference type="EMBL" id="CP019327">
    <property type="protein sequence ID" value="APX96488.1"/>
    <property type="molecule type" value="Genomic_DNA"/>
</dbReference>
<protein>
    <submittedName>
        <fullName evidence="3">Glycosyl transferase family 1</fullName>
    </submittedName>
</protein>
<dbReference type="CDD" id="cd03801">
    <property type="entry name" value="GT4_PimA-like"/>
    <property type="match status" value="1"/>
</dbReference>
<dbReference type="SUPFAM" id="SSF53756">
    <property type="entry name" value="UDP-Glycosyltransferase/glycogen phosphorylase"/>
    <property type="match status" value="1"/>
</dbReference>
<name>A0A1P8RCT1_9EURY</name>
<accession>A0A1P8RCT1</accession>
<evidence type="ECO:0000313" key="4">
    <source>
        <dbReference type="Proteomes" id="UP000187321"/>
    </source>
</evidence>
<keyword evidence="3" id="KW-0808">Transferase</keyword>
<evidence type="ECO:0000259" key="2">
    <source>
        <dbReference type="Pfam" id="PF13579"/>
    </source>
</evidence>
<dbReference type="Pfam" id="PF00534">
    <property type="entry name" value="Glycos_transf_1"/>
    <property type="match status" value="1"/>
</dbReference>
<feature type="domain" description="Glycosyltransferase subfamily 4-like N-terminal" evidence="2">
    <location>
        <begin position="36"/>
        <end position="154"/>
    </location>
</feature>
<dbReference type="PANTHER" id="PTHR12526">
    <property type="entry name" value="GLYCOSYLTRANSFERASE"/>
    <property type="match status" value="1"/>
</dbReference>
<proteinExistence type="predicted"/>
<organism evidence="3 4">
    <name type="scientific">Natronorubrum daqingense</name>
    <dbReference type="NCBI Taxonomy" id="588898"/>
    <lineage>
        <taxon>Archaea</taxon>
        <taxon>Methanobacteriati</taxon>
        <taxon>Methanobacteriota</taxon>
        <taxon>Stenosarchaea group</taxon>
        <taxon>Halobacteria</taxon>
        <taxon>Halobacteriales</taxon>
        <taxon>Natrialbaceae</taxon>
        <taxon>Natronorubrum</taxon>
    </lineage>
</organism>
<dbReference type="InterPro" id="IPR028098">
    <property type="entry name" value="Glyco_trans_4-like_N"/>
</dbReference>
<dbReference type="KEGG" id="hda:BB347_07590"/>
<evidence type="ECO:0000259" key="1">
    <source>
        <dbReference type="Pfam" id="PF00534"/>
    </source>
</evidence>
<dbReference type="Proteomes" id="UP000187321">
    <property type="component" value="Chromosome"/>
</dbReference>
<dbReference type="Pfam" id="PF13579">
    <property type="entry name" value="Glyco_trans_4_4"/>
    <property type="match status" value="1"/>
</dbReference>
<sequence length="332" mass="37428">MGGNEGRAQRLDSKLIRNMHVLSLTTTDWRSFYQTQMTALEHAGIEVTTVPVPGEHRAREDAVSRRTPFDYVQYLPQVLRESRGEYDLVHANYGLTVPFAVAAASLPRTELPVVSTLWGGEYRDNPFASIIERFTARSDRIVVPSNTMADRVDQPSHVVPFPVDTTQFRPIPRAEARERVEWPTDERIVLFPYAPSREEKNYPLARRVVDELEHEVSLRTVANEPYDEMPSYLNAADAVLITSRFESGPMSLKEAAACNTPVVSRDVGFAREVLEDVSNSAIANDVDSLREELAAVLERDEPSDGRRRVTEYTTAEMGTRLRGVYERCLADA</sequence>
<gene>
    <name evidence="3" type="ORF">BB347_07590</name>
</gene>
<feature type="domain" description="Glycosyl transferase family 1" evidence="1">
    <location>
        <begin position="211"/>
        <end position="312"/>
    </location>
</feature>
<dbReference type="GO" id="GO:0016757">
    <property type="term" value="F:glycosyltransferase activity"/>
    <property type="evidence" value="ECO:0007669"/>
    <property type="project" value="InterPro"/>
</dbReference>
<dbReference type="InterPro" id="IPR001296">
    <property type="entry name" value="Glyco_trans_1"/>
</dbReference>
<reference evidence="3 4" key="1">
    <citation type="submission" date="2017-01" db="EMBL/GenBank/DDBJ databases">
        <title>Complete genome sequence of Haloterrigena daqingensis type strain (JX313T).</title>
        <authorList>
            <person name="Shuang W."/>
        </authorList>
    </citation>
    <scope>NUCLEOTIDE SEQUENCE [LARGE SCALE GENOMIC DNA]</scope>
    <source>
        <strain evidence="3 4">JX313</strain>
    </source>
</reference>
<dbReference type="Gene3D" id="3.40.50.2000">
    <property type="entry name" value="Glycogen Phosphorylase B"/>
    <property type="match status" value="2"/>
</dbReference>
<dbReference type="AlphaFoldDB" id="A0A1P8RCT1"/>
<evidence type="ECO:0000313" key="3">
    <source>
        <dbReference type="EMBL" id="APX96488.1"/>
    </source>
</evidence>